<name>A0A927CLZ3_9BACL</name>
<dbReference type="AlphaFoldDB" id="A0A927CLZ3"/>
<dbReference type="InterPro" id="IPR009920">
    <property type="entry name" value="HEPPP_synth_su1"/>
</dbReference>
<dbReference type="Proteomes" id="UP000632125">
    <property type="component" value="Unassembled WGS sequence"/>
</dbReference>
<dbReference type="EMBL" id="JACXIY010000015">
    <property type="protein sequence ID" value="MBD2869652.1"/>
    <property type="molecule type" value="Genomic_DNA"/>
</dbReference>
<keyword evidence="2" id="KW-1185">Reference proteome</keyword>
<reference evidence="1" key="1">
    <citation type="submission" date="2020-09" db="EMBL/GenBank/DDBJ databases">
        <title>A novel bacterium of genus Paenibacillus, isolated from South China Sea.</title>
        <authorList>
            <person name="Huang H."/>
            <person name="Mo K."/>
            <person name="Hu Y."/>
        </authorList>
    </citation>
    <scope>NUCLEOTIDE SEQUENCE</scope>
    <source>
        <strain evidence="1">IB182493</strain>
    </source>
</reference>
<evidence type="ECO:0000313" key="2">
    <source>
        <dbReference type="Proteomes" id="UP000632125"/>
    </source>
</evidence>
<dbReference type="Pfam" id="PF07307">
    <property type="entry name" value="HEPPP_synt_1"/>
    <property type="match status" value="1"/>
</dbReference>
<sequence length="291" mass="32954">MKPYRISEIAQKYVEYDMIQSHTELPAMSSPRLRALYAFLNQQQSVAKHSELYTLVISLVQLGMDTHDLIDTDETKRPEPEMRARQLNVLAGDYFSARFYHLLSQAGQIDMVSKISGAVCEVNRLKVNLYMRMRQLKISAEDYLTQSVQLRSTLFQLFTGVLEGNPARLWSEVVGGISRCEVVLDEIERSESPVRFDKSWAYWHVLQEGTEEERQTLAERSGETAFIAGLVDKYEVRRLLAAKLKQSVEAFKAAAGRLESDKLLGELNQIVDGLLNGNGNSGYAPALNKTR</sequence>
<dbReference type="RefSeq" id="WP_190861917.1">
    <property type="nucleotide sequence ID" value="NZ_JACXIY010000015.1"/>
</dbReference>
<proteinExistence type="predicted"/>
<dbReference type="GO" id="GO:0009234">
    <property type="term" value="P:menaquinone biosynthetic process"/>
    <property type="evidence" value="ECO:0007669"/>
    <property type="project" value="InterPro"/>
</dbReference>
<organism evidence="1 2">
    <name type="scientific">Paenibacillus arenilitoris</name>
    <dbReference type="NCBI Taxonomy" id="2772299"/>
    <lineage>
        <taxon>Bacteria</taxon>
        <taxon>Bacillati</taxon>
        <taxon>Bacillota</taxon>
        <taxon>Bacilli</taxon>
        <taxon>Bacillales</taxon>
        <taxon>Paenibacillaceae</taxon>
        <taxon>Paenibacillus</taxon>
    </lineage>
</organism>
<evidence type="ECO:0000313" key="1">
    <source>
        <dbReference type="EMBL" id="MBD2869652.1"/>
    </source>
</evidence>
<dbReference type="Gene3D" id="1.20.120.1450">
    <property type="match status" value="1"/>
</dbReference>
<protein>
    <submittedName>
        <fullName evidence="1">Heptaprenyl diphosphate synthase component 1</fullName>
    </submittedName>
</protein>
<gene>
    <name evidence="1" type="ORF">IDH41_13760</name>
</gene>
<comment type="caution">
    <text evidence="1">The sequence shown here is derived from an EMBL/GenBank/DDBJ whole genome shotgun (WGS) entry which is preliminary data.</text>
</comment>
<accession>A0A927CLZ3</accession>